<name>A0A1Y0AGI6_9POAL</name>
<dbReference type="Gene3D" id="1.10.150.390">
    <property type="match status" value="1"/>
</dbReference>
<feature type="region of interest" description="Disordered" evidence="9">
    <location>
        <begin position="654"/>
        <end position="725"/>
    </location>
</feature>
<dbReference type="EMBL" id="KY596137">
    <property type="protein sequence ID" value="ARS84050.1"/>
    <property type="molecule type" value="Genomic_DNA"/>
</dbReference>
<evidence type="ECO:0000256" key="9">
    <source>
        <dbReference type="SAM" id="MobiDB-lite"/>
    </source>
</evidence>
<dbReference type="InterPro" id="IPR007083">
    <property type="entry name" value="RNA_pol_Rpb1_4"/>
</dbReference>
<dbReference type="GO" id="GO:0009507">
    <property type="term" value="C:chloroplast"/>
    <property type="evidence" value="ECO:0007669"/>
    <property type="project" value="UniProtKB-SubCell"/>
</dbReference>
<dbReference type="GO" id="GO:0003677">
    <property type="term" value="F:DNA binding"/>
    <property type="evidence" value="ECO:0007669"/>
    <property type="project" value="UniProtKB-UniRule"/>
</dbReference>
<evidence type="ECO:0000256" key="5">
    <source>
        <dbReference type="ARBA" id="ARBA00022723"/>
    </source>
</evidence>
<proteinExistence type="inferred from homology"/>
<keyword evidence="3 8" id="KW-0808">Transferase</keyword>
<dbReference type="HAMAP" id="MF_01324">
    <property type="entry name" value="RNApol_bact_RpoC2"/>
    <property type="match status" value="1"/>
</dbReference>
<dbReference type="EMBL" id="KY596165">
    <property type="protein sequence ID" value="ARS86373.1"/>
    <property type="molecule type" value="Genomic_DNA"/>
</dbReference>
<comment type="subunit">
    <text evidence="8">In plastids the minimal PEP RNA polymerase catalytic core is composed of four subunits: alpha, beta, beta', and beta''. When a (nuclear-encoded) sigma factor is associated with the core the holoenzyme is formed, which can initiate transcription.</text>
</comment>
<feature type="binding site" evidence="8">
    <location>
        <position position="306"/>
    </location>
    <ligand>
        <name>Zn(2+)</name>
        <dbReference type="ChEBI" id="CHEBI:29105"/>
    </ligand>
</feature>
<comment type="catalytic activity">
    <reaction evidence="8">
        <text>RNA(n) + a ribonucleoside 5'-triphosphate = RNA(n+1) + diphosphate</text>
        <dbReference type="Rhea" id="RHEA:21248"/>
        <dbReference type="Rhea" id="RHEA-COMP:14527"/>
        <dbReference type="Rhea" id="RHEA-COMP:17342"/>
        <dbReference type="ChEBI" id="CHEBI:33019"/>
        <dbReference type="ChEBI" id="CHEBI:61557"/>
        <dbReference type="ChEBI" id="CHEBI:140395"/>
        <dbReference type="EC" id="2.7.7.6"/>
    </reaction>
</comment>
<keyword evidence="6 8" id="KW-0862">Zinc</keyword>
<dbReference type="EMBL" id="KY596141">
    <property type="protein sequence ID" value="ARS84381.1"/>
    <property type="molecule type" value="Genomic_DNA"/>
</dbReference>
<evidence type="ECO:0000256" key="4">
    <source>
        <dbReference type="ARBA" id="ARBA00022695"/>
    </source>
</evidence>
<dbReference type="Gene3D" id="1.10.274.100">
    <property type="entry name" value="RNA polymerase Rpb1, domain 3"/>
    <property type="match status" value="1"/>
</dbReference>
<feature type="domain" description="RNA polymerase Rpb1" evidence="10">
    <location>
        <begin position="1263"/>
        <end position="1349"/>
    </location>
</feature>
<feature type="compositionally biased region" description="Acidic residues" evidence="9">
    <location>
        <begin position="675"/>
        <end position="693"/>
    </location>
</feature>
<gene>
    <name evidence="8 12" type="primary">rpoC2</name>
</gene>
<feature type="binding site" evidence="8">
    <location>
        <position position="296"/>
    </location>
    <ligand>
        <name>Zn(2+)</name>
        <dbReference type="ChEBI" id="CHEBI:29105"/>
    </ligand>
</feature>
<dbReference type="Gene3D" id="1.10.132.30">
    <property type="match status" value="1"/>
</dbReference>
<dbReference type="EC" id="2.7.7.6" evidence="8"/>
<dbReference type="SUPFAM" id="SSF64484">
    <property type="entry name" value="beta and beta-prime subunits of DNA dependent RNA-polymerase"/>
    <property type="match status" value="1"/>
</dbReference>
<comment type="function">
    <text evidence="8">DNA-dependent RNA polymerase catalyzes the transcription of DNA into RNA using the four ribonucleoside triphosphates as substrates.</text>
</comment>
<evidence type="ECO:0000256" key="7">
    <source>
        <dbReference type="ARBA" id="ARBA00023163"/>
    </source>
</evidence>
<dbReference type="InterPro" id="IPR007081">
    <property type="entry name" value="RNA_pol_Rpb1_5"/>
</dbReference>
<dbReference type="InterPro" id="IPR042102">
    <property type="entry name" value="RNA_pol_Rpb1_3_sf"/>
</dbReference>
<organism evidence="12">
    <name type="scientific">Schizachyrium sanguineum</name>
    <dbReference type="NCBI Taxonomy" id="330573"/>
    <lineage>
        <taxon>Eukaryota</taxon>
        <taxon>Viridiplantae</taxon>
        <taxon>Streptophyta</taxon>
        <taxon>Embryophyta</taxon>
        <taxon>Tracheophyta</taxon>
        <taxon>Spermatophyta</taxon>
        <taxon>Magnoliopsida</taxon>
        <taxon>Liliopsida</taxon>
        <taxon>Poales</taxon>
        <taxon>Poaceae</taxon>
        <taxon>PACMAD clade</taxon>
        <taxon>Panicoideae</taxon>
        <taxon>Andropogonodae</taxon>
        <taxon>Andropogoneae</taxon>
        <taxon>Andropogoninae</taxon>
        <taxon>Schizachyrium</taxon>
    </lineage>
</organism>
<dbReference type="InterPro" id="IPR050254">
    <property type="entry name" value="RNA_pol_beta''_euk"/>
</dbReference>
<keyword evidence="7 8" id="KW-0804">Transcription</keyword>
<evidence type="ECO:0000313" key="12">
    <source>
        <dbReference type="EMBL" id="ARS84050.1"/>
    </source>
</evidence>
<dbReference type="GO" id="GO:0008270">
    <property type="term" value="F:zinc ion binding"/>
    <property type="evidence" value="ECO:0007669"/>
    <property type="project" value="UniProtKB-UniRule"/>
</dbReference>
<dbReference type="Pfam" id="PF04998">
    <property type="entry name" value="RNA_pol_Rpb1_5"/>
    <property type="match status" value="2"/>
</dbReference>
<evidence type="ECO:0000256" key="6">
    <source>
        <dbReference type="ARBA" id="ARBA00022833"/>
    </source>
</evidence>
<keyword evidence="4 8" id="KW-0548">Nucleotidyltransferase</keyword>
<feature type="domain" description="RNA polymerase Rpb1" evidence="11">
    <location>
        <begin position="93"/>
        <end position="157"/>
    </location>
</feature>
<dbReference type="PANTHER" id="PTHR34995:SF1">
    <property type="entry name" value="DNA-DIRECTED RNA POLYMERASE SUBUNIT BETA"/>
    <property type="match status" value="1"/>
</dbReference>
<dbReference type="CDD" id="cd02655">
    <property type="entry name" value="RNAP_beta'_C"/>
    <property type="match status" value="1"/>
</dbReference>
<dbReference type="GO" id="GO:0003899">
    <property type="term" value="F:DNA-directed RNA polymerase activity"/>
    <property type="evidence" value="ECO:0007669"/>
    <property type="project" value="UniProtKB-UniRule"/>
</dbReference>
<reference evidence="12" key="1">
    <citation type="journal article" date="2017" name="Syst. Bot.">
        <title>Relationships of Southeast Asian Andropogoneae (Poaceae).</title>
        <authorList>
            <person name="Arthan W."/>
            <person name="McKain M.R."/>
            <person name="Traiperm P."/>
            <person name="Welker C.A.D."/>
            <person name="Teisher J.K."/>
            <person name="Kellogg E.A."/>
        </authorList>
    </citation>
    <scope>NUCLEOTIDE SEQUENCE</scope>
</reference>
<feature type="binding site" evidence="8">
    <location>
        <position position="220"/>
    </location>
    <ligand>
        <name>Zn(2+)</name>
        <dbReference type="ChEBI" id="CHEBI:29105"/>
    </ligand>
</feature>
<dbReference type="Pfam" id="PF05000">
    <property type="entry name" value="RNA_pol_Rpb1_4"/>
    <property type="match status" value="1"/>
</dbReference>
<comment type="subcellular location">
    <subcellularLocation>
        <location evidence="8">Plastid</location>
        <location evidence="8">Chloroplast</location>
    </subcellularLocation>
</comment>
<dbReference type="GO" id="GO:0006351">
    <property type="term" value="P:DNA-templated transcription"/>
    <property type="evidence" value="ECO:0007669"/>
    <property type="project" value="UniProtKB-UniRule"/>
</dbReference>
<dbReference type="FunFam" id="1.10.132.30:FF:000002">
    <property type="entry name" value="DNA-directed RNA polymerase subunit beta"/>
    <property type="match status" value="1"/>
</dbReference>
<comment type="cofactor">
    <cofactor evidence="8">
        <name>Zn(2+)</name>
        <dbReference type="ChEBI" id="CHEBI:29105"/>
    </cofactor>
    <text evidence="8">Binds 1 Zn(2+) ion per subunit.</text>
</comment>
<keyword evidence="5 8" id="KW-0479">Metal-binding</keyword>
<evidence type="ECO:0000256" key="1">
    <source>
        <dbReference type="ARBA" id="ARBA00022478"/>
    </source>
</evidence>
<keyword evidence="1 8" id="KW-0240">DNA-directed RNA polymerase</keyword>
<dbReference type="InterPro" id="IPR038120">
    <property type="entry name" value="Rpb1_funnel_sf"/>
</dbReference>
<keyword evidence="2 12" id="KW-0934">Plastid</keyword>
<dbReference type="NCBIfam" id="TIGR02388">
    <property type="entry name" value="rpoC2_cyan"/>
    <property type="match status" value="1"/>
</dbReference>
<evidence type="ECO:0000256" key="2">
    <source>
        <dbReference type="ARBA" id="ARBA00022640"/>
    </source>
</evidence>
<evidence type="ECO:0000256" key="3">
    <source>
        <dbReference type="ARBA" id="ARBA00022679"/>
    </source>
</evidence>
<dbReference type="InterPro" id="IPR012756">
    <property type="entry name" value="DNA-dir_RpoC2_beta_pp"/>
</dbReference>
<accession>A0A1Y0AGI6</accession>
<dbReference type="GO" id="GO:0000428">
    <property type="term" value="C:DNA-directed RNA polymerase complex"/>
    <property type="evidence" value="ECO:0007669"/>
    <property type="project" value="UniProtKB-KW"/>
</dbReference>
<keyword evidence="12" id="KW-0150">Chloroplast</keyword>
<feature type="binding site" evidence="8">
    <location>
        <position position="303"/>
    </location>
    <ligand>
        <name>Zn(2+)</name>
        <dbReference type="ChEBI" id="CHEBI:29105"/>
    </ligand>
</feature>
<evidence type="ECO:0000256" key="8">
    <source>
        <dbReference type="HAMAP-Rule" id="MF_01324"/>
    </source>
</evidence>
<feature type="domain" description="RNA polymerase Rpb1" evidence="10">
    <location>
        <begin position="172"/>
        <end position="370"/>
    </location>
</feature>
<evidence type="ECO:0000259" key="11">
    <source>
        <dbReference type="Pfam" id="PF05000"/>
    </source>
</evidence>
<dbReference type="Gene3D" id="1.10.1790.20">
    <property type="match status" value="1"/>
</dbReference>
<comment type="similarity">
    <text evidence="8">Belongs to the RNA polymerase beta' chain family. RpoC2 subfamily.</text>
</comment>
<evidence type="ECO:0000259" key="10">
    <source>
        <dbReference type="Pfam" id="PF04998"/>
    </source>
</evidence>
<dbReference type="PANTHER" id="PTHR34995">
    <property type="entry name" value="DNA-DIRECTED RNA POLYMERASE SUBUNIT BETA"/>
    <property type="match status" value="1"/>
</dbReference>
<protein>
    <recommendedName>
        <fullName evidence="8">DNA-directed RNA polymerase subunit beta''</fullName>
        <ecNumber evidence="8">2.7.7.6</ecNumber>
    </recommendedName>
    <alternativeName>
        <fullName evidence="8">PEP</fullName>
    </alternativeName>
    <alternativeName>
        <fullName evidence="8">Plastid-encoded RNA polymerase subunit beta''</fullName>
        <shortName evidence="8">RNA polymerase subunit beta''</shortName>
    </alternativeName>
</protein>
<geneLocation type="chloroplast" evidence="12"/>
<sequence length="1461" mass="167620">MAERANLVFHNKEIDGTAMKRLISRLIDHFGMGYTSHILDQIKTLGFHQATTTSISLGIEDLLTIPSKGWLVQDAEQQSFLLEKHYYYGAVHAVEKLRQSVEIWYATSEYLKQEMNLNFRITDPSNPVYLMSFSGARGNASQVHQLVGMRGLMADPQGQMIDLPIQSNLREGLSLTEYIISCYGARKGVVDTAVRTADAGYLTRRLVEVVQHIIVRRRDCGTIQGISVSPQNGMTEKLFVQTLIGRVLADDIYIGSRCIASRNQDIGIGLVNRFITAFRAQPFRAQPIYIRTPFTCRSTSWICQLCYGRSPTHGDLVELGEAVGIIAGQSIGEPGTQLTLRTFHTGGVFTGGTADLIRSPSNGKIQFNEDLVHPTRTRHGQPAFLCYIDLHVTIQSQDILHSVNIPLKSLILVQNDQYVESEQVIAEIRAGTSTLHFKEKVQKHIYSESDGEMHWSTDVYHAPEYQYGNLRRLPKTSHLWILSVSMCRSSIASFSLHKDQDQMNTYSFSVDGRYIFDFSMANDQVSHRLLDTFGKKDREILDYLTPDRIVSNGHWNCFYPSILQDNSDLLAKKRRNRFVVPLQYHQEQEKERISCLGISMEIPFMGVLRRNTIFAYFDDPRYRKDKRGSGIVKFRYRTLEDEYGILEDEYRTLEKDSEEEYGSLENKYRTREGEGEYEILEEDSEEEYGSSEDGSEKEYGTLEEDSEEDSEDEYGSPEEDSILKKEGFIEHRGTKEFSLKYQKEVDRFFFILQELHILPRSSSLKVLDNSIIGVDTQLTKNTRSRLGGLVRVKRKKSHTELKIFSGDIHFPEEADKILGGSLIPPEREKKDSKESKKRKNWVYVQRKKILKSKEKYFVSVRPAVAYEMDEGRNLATLFPQDLLQEEDNLQLRLVNFISHENSKLTQRIYHTNSQFVRTCLVVNWEQEEKEGARASLVEVRTNDLIRDFLRIELVKSTISYTRRRYDRTSVGLIPNNRLDRNNTNSFYSKAKIQSLSQHQEVIGTLLNRNKEYPSLMILLASNCSRIGLFKNSIYPNAVKESNPRIPIRDIFGLLGVIVPSISNFSSSYYLLTHNQILLKKYLFLDNLKQTFQVLQGLKYSLIDENQRISNFDSNIMLEPFHLNWHFLHHDSWEETLAIIHLGQFICENLCIFKSHIKKSGQIFIVNMDSFVVRAAKPYLATIGATVHGHYGKILYKGDRLVTFIYEKSRSSDITQGLPKVEQIFEARSIDSLSPNLERRIEDWNERIPRILGVPWGFLIGAELTIAQSRISLVNKIQKVYRSQGVQIHNRHIEIIIRQVTSKVRVSEDGMSNVFLPGELIGLLRAERAGRALDESIYYRAILLGITRASLNTQSFISEASFQETARVLAKAALRGRIDWLKGLKENVVLGGIIPVGTGFQKFVHRSPQDKNLYFEIKKKNLFASEMRDILVLHTELVSSDSDVTNNFYETSETPFTPIYTI</sequence>
<feature type="compositionally biased region" description="Acidic residues" evidence="9">
    <location>
        <begin position="701"/>
        <end position="720"/>
    </location>
</feature>